<evidence type="ECO:0000259" key="2">
    <source>
        <dbReference type="Pfam" id="PF00501"/>
    </source>
</evidence>
<keyword evidence="4" id="KW-1185">Reference proteome</keyword>
<dbReference type="PANTHER" id="PTHR43767">
    <property type="entry name" value="LONG-CHAIN-FATTY-ACID--COA LIGASE"/>
    <property type="match status" value="1"/>
</dbReference>
<proteinExistence type="predicted"/>
<dbReference type="EMBL" id="CP099837">
    <property type="protein sequence ID" value="USY22321.1"/>
    <property type="molecule type" value="Genomic_DNA"/>
</dbReference>
<evidence type="ECO:0000313" key="4">
    <source>
        <dbReference type="Proteomes" id="UP001055940"/>
    </source>
</evidence>
<dbReference type="Pfam" id="PF00501">
    <property type="entry name" value="AMP-binding"/>
    <property type="match status" value="1"/>
</dbReference>
<name>A0ABY5DDC1_9ACTN</name>
<keyword evidence="3" id="KW-0436">Ligase</keyword>
<feature type="domain" description="AMP-dependent synthetase/ligase" evidence="2">
    <location>
        <begin position="21"/>
        <end position="128"/>
    </location>
</feature>
<feature type="compositionally biased region" description="Basic residues" evidence="1">
    <location>
        <begin position="135"/>
        <end position="161"/>
    </location>
</feature>
<organism evidence="3 4">
    <name type="scientific">Nocardiopsis exhalans</name>
    <dbReference type="NCBI Taxonomy" id="163604"/>
    <lineage>
        <taxon>Bacteria</taxon>
        <taxon>Bacillati</taxon>
        <taxon>Actinomycetota</taxon>
        <taxon>Actinomycetes</taxon>
        <taxon>Streptosporangiales</taxon>
        <taxon>Nocardiopsidaceae</taxon>
        <taxon>Nocardiopsis</taxon>
    </lineage>
</organism>
<dbReference type="SUPFAM" id="SSF56801">
    <property type="entry name" value="Acetyl-CoA synthetase-like"/>
    <property type="match status" value="1"/>
</dbReference>
<dbReference type="RefSeq" id="WP_254421106.1">
    <property type="nucleotide sequence ID" value="NZ_BAAAJB010000046.1"/>
</dbReference>
<dbReference type="InterPro" id="IPR000873">
    <property type="entry name" value="AMP-dep_synth/lig_dom"/>
</dbReference>
<evidence type="ECO:0000256" key="1">
    <source>
        <dbReference type="SAM" id="MobiDB-lite"/>
    </source>
</evidence>
<dbReference type="GO" id="GO:0016874">
    <property type="term" value="F:ligase activity"/>
    <property type="evidence" value="ECO:0007669"/>
    <property type="project" value="UniProtKB-KW"/>
</dbReference>
<dbReference type="Gene3D" id="3.40.50.12780">
    <property type="entry name" value="N-terminal domain of ligase-like"/>
    <property type="match status" value="1"/>
</dbReference>
<evidence type="ECO:0000313" key="3">
    <source>
        <dbReference type="EMBL" id="USY22321.1"/>
    </source>
</evidence>
<protein>
    <submittedName>
        <fullName evidence="3">Acyl--CoA ligase</fullName>
    </submittedName>
</protein>
<dbReference type="InterPro" id="IPR050237">
    <property type="entry name" value="ATP-dep_AMP-bd_enzyme"/>
</dbReference>
<dbReference type="Proteomes" id="UP001055940">
    <property type="component" value="Chromosome"/>
</dbReference>
<dbReference type="PANTHER" id="PTHR43767:SF12">
    <property type="entry name" value="AMP-DEPENDENT SYNTHETASE AND LIGASE"/>
    <property type="match status" value="1"/>
</dbReference>
<feature type="region of interest" description="Disordered" evidence="1">
    <location>
        <begin position="135"/>
        <end position="162"/>
    </location>
</feature>
<reference evidence="3" key="1">
    <citation type="submission" date="2022-06" db="EMBL/GenBank/DDBJ databases">
        <authorList>
            <person name="Ping M."/>
        </authorList>
    </citation>
    <scope>NUCLEOTIDE SEQUENCE</scope>
    <source>
        <strain evidence="3">JCM11759T</strain>
    </source>
</reference>
<accession>A0ABY5DDC1</accession>
<dbReference type="InterPro" id="IPR042099">
    <property type="entry name" value="ANL_N_sf"/>
</dbReference>
<sequence length="193" mass="20445">MNAGPTGTTGRPTRLDALLSAAAREYPDRPAVSDGDRVRTYAELDALVADLAGALASAGVREGDHVGVYQHRGLDAVAVIHALLRLGAVAAPLEVTDPVERTARMADAGLALLVASPATAAAAERVRACRAGRWRTRSGGRRIPRRAPGHPRGARPAHPRRGLPAVHVRQHRPPQGRAAVPRQRTVLRRLGGR</sequence>
<gene>
    <name evidence="3" type="ORF">NE857_12345</name>
</gene>